<dbReference type="CDD" id="cd00680">
    <property type="entry name" value="RHO_alpha_C"/>
    <property type="match status" value="1"/>
</dbReference>
<dbReference type="Gene3D" id="3.90.380.10">
    <property type="entry name" value="Naphthalene 1,2-dioxygenase Alpha Subunit, Chain A, domain 1"/>
    <property type="match status" value="2"/>
</dbReference>
<dbReference type="CDD" id="cd03469">
    <property type="entry name" value="Rieske_RO_Alpha_N"/>
    <property type="match status" value="1"/>
</dbReference>
<name>A0ABY3PJ69_9CYAN</name>
<dbReference type="InterPro" id="IPR017941">
    <property type="entry name" value="Rieske_2Fe-2S"/>
</dbReference>
<evidence type="ECO:0000256" key="2">
    <source>
        <dbReference type="ARBA" id="ARBA00022714"/>
    </source>
</evidence>
<evidence type="ECO:0000313" key="9">
    <source>
        <dbReference type="Proteomes" id="UP001054846"/>
    </source>
</evidence>
<evidence type="ECO:0000256" key="5">
    <source>
        <dbReference type="ARBA" id="ARBA00023004"/>
    </source>
</evidence>
<sequence>MTAIQPPRPKTCELPANYYTDLEIYRRELKTIWRSTWQLVGRLEELANPGDYLTTVLGEEPIFVVRGGEGELLAMHNVCPHRGARLLPQKQGSCKFLQCPYHAWTFDLSGKLLAVAQPGWFPDLDKSALRLARARVDSWGGFVFVNPDPEGESLAEYLAGVPDYLNQYGHRWEDLRQVASITREEPINWKFQIENFVEDYHFATVHAETLTPLYDVQRIGTIPTGRHINIPVPYAPDCPPKDPQRRRWEAGGISYQGFIFPNITYGTSAHTVFFSRYVPIGPTATRFEAFIYQTPAQHAAEPYIGEAGPSKVGQEDTDVCTLLQEGVRSRAYQISHLAEEHELGISHFYSVIRGCLE</sequence>
<dbReference type="Pfam" id="PF00355">
    <property type="entry name" value="Rieske"/>
    <property type="match status" value="1"/>
</dbReference>
<protein>
    <submittedName>
        <fullName evidence="8">Aromatic ring-hydroxylating dioxygenase subunit alpha</fullName>
    </submittedName>
</protein>
<evidence type="ECO:0000256" key="1">
    <source>
        <dbReference type="ARBA" id="ARBA00001962"/>
    </source>
</evidence>
<keyword evidence="5" id="KW-0408">Iron</keyword>
<dbReference type="Gene3D" id="2.102.10.10">
    <property type="entry name" value="Rieske [2Fe-2S] iron-sulphur domain"/>
    <property type="match status" value="1"/>
</dbReference>
<dbReference type="RefSeq" id="WP_230840714.1">
    <property type="nucleotide sequence ID" value="NZ_CP063845.1"/>
</dbReference>
<keyword evidence="3" id="KW-0479">Metal-binding</keyword>
<gene>
    <name evidence="8" type="ORF">ISF26_18030</name>
</gene>
<reference evidence="8 9" key="1">
    <citation type="journal article" date="2021" name="Genome Biol. Evol.">
        <title>Complete Genome Sequencing of a Novel Gloeobacter Species from a Waterfall Cave in Mexico.</title>
        <authorList>
            <person name="Saw J.H."/>
            <person name="Cardona T."/>
            <person name="Montejano G."/>
        </authorList>
    </citation>
    <scope>NUCLEOTIDE SEQUENCE [LARGE SCALE GENOMIC DNA]</scope>
    <source>
        <strain evidence="8">MG652769</strain>
    </source>
</reference>
<dbReference type="GO" id="GO:0051213">
    <property type="term" value="F:dioxygenase activity"/>
    <property type="evidence" value="ECO:0007669"/>
    <property type="project" value="UniProtKB-KW"/>
</dbReference>
<dbReference type="PANTHER" id="PTHR43756">
    <property type="entry name" value="CHOLINE MONOOXYGENASE, CHLOROPLASTIC"/>
    <property type="match status" value="1"/>
</dbReference>
<comment type="cofactor">
    <cofactor evidence="1">
        <name>Fe cation</name>
        <dbReference type="ChEBI" id="CHEBI:24875"/>
    </cofactor>
</comment>
<dbReference type="PANTHER" id="PTHR43756:SF5">
    <property type="entry name" value="CHOLINE MONOOXYGENASE, CHLOROPLASTIC"/>
    <property type="match status" value="1"/>
</dbReference>
<dbReference type="SUPFAM" id="SSF50022">
    <property type="entry name" value="ISP domain"/>
    <property type="match status" value="1"/>
</dbReference>
<keyword evidence="4" id="KW-0560">Oxidoreductase</keyword>
<dbReference type="Proteomes" id="UP001054846">
    <property type="component" value="Chromosome"/>
</dbReference>
<dbReference type="PRINTS" id="PR00090">
    <property type="entry name" value="RNGDIOXGNASE"/>
</dbReference>
<dbReference type="SUPFAM" id="SSF55961">
    <property type="entry name" value="Bet v1-like"/>
    <property type="match status" value="1"/>
</dbReference>
<keyword evidence="6" id="KW-0411">Iron-sulfur</keyword>
<organism evidence="8 9">
    <name type="scientific">Gloeobacter morelensis MG652769</name>
    <dbReference type="NCBI Taxonomy" id="2781736"/>
    <lineage>
        <taxon>Bacteria</taxon>
        <taxon>Bacillati</taxon>
        <taxon>Cyanobacteriota</taxon>
        <taxon>Cyanophyceae</taxon>
        <taxon>Gloeobacterales</taxon>
        <taxon>Gloeobacteraceae</taxon>
        <taxon>Gloeobacter</taxon>
        <taxon>Gloeobacter morelensis</taxon>
    </lineage>
</organism>
<keyword evidence="8" id="KW-0223">Dioxygenase</keyword>
<evidence type="ECO:0000313" key="8">
    <source>
        <dbReference type="EMBL" id="UFP93664.1"/>
    </source>
</evidence>
<keyword evidence="2" id="KW-0001">2Fe-2S</keyword>
<dbReference type="InterPro" id="IPR036922">
    <property type="entry name" value="Rieske_2Fe-2S_sf"/>
</dbReference>
<keyword evidence="9" id="KW-1185">Reference proteome</keyword>
<evidence type="ECO:0000256" key="3">
    <source>
        <dbReference type="ARBA" id="ARBA00022723"/>
    </source>
</evidence>
<dbReference type="InterPro" id="IPR015879">
    <property type="entry name" value="Ring_hydroxy_dOase_asu_C_dom"/>
</dbReference>
<proteinExistence type="predicted"/>
<dbReference type="EMBL" id="CP063845">
    <property type="protein sequence ID" value="UFP93664.1"/>
    <property type="molecule type" value="Genomic_DNA"/>
</dbReference>
<evidence type="ECO:0000259" key="7">
    <source>
        <dbReference type="PROSITE" id="PS51296"/>
    </source>
</evidence>
<evidence type="ECO:0000256" key="6">
    <source>
        <dbReference type="ARBA" id="ARBA00023014"/>
    </source>
</evidence>
<dbReference type="Pfam" id="PF00848">
    <property type="entry name" value="Ring_hydroxyl_A"/>
    <property type="match status" value="1"/>
</dbReference>
<dbReference type="InterPro" id="IPR001663">
    <property type="entry name" value="Rng_hydr_dOase-A"/>
</dbReference>
<accession>A0ABY3PJ69</accession>
<evidence type="ECO:0000256" key="4">
    <source>
        <dbReference type="ARBA" id="ARBA00023002"/>
    </source>
</evidence>
<dbReference type="PROSITE" id="PS51296">
    <property type="entry name" value="RIESKE"/>
    <property type="match status" value="1"/>
</dbReference>
<feature type="domain" description="Rieske" evidence="7">
    <location>
        <begin position="37"/>
        <end position="145"/>
    </location>
</feature>